<sequence>MSSDSENASKEECGQGEMVQTNKFSKNLFKSEEPKVKIFTLLTGNTLDYHKTFVERIAAKGLVTEVPGMEDCDVILAFCVNCSRLTTDIDAALQKIPEKPAILVVMHHTWDPKYIVPTHGSSATGKEVLVVDCLFHEKSGILESPTNDEAMEKTQQQLKQHSKNLRSSNTCVKGSDEGMMDSGHDNQDGVATVGSDCAPVANSPAAPGLINPSKSEEPKVKIFTLLTGNTLDYHKTFVDHIAAEGLVTEVPGMEDCDVILAFCVNCSRLTTDIDAALQKIPEKPAILVVMHHTWDPKYIVPTHGSSATGKEVLVVDCLFHEKFGILESLTNDEAMEKTRQQLKQHSKNLGSSNTCVKGSDEGIMDSGHDNQDGVATVGSDSAPVANSPAAPGLINPSKSEEPKVKIFTLLTGNTLDYHKTFVERIAAKGLVTEVPGMEDCDVILAFCVNCSRLTTDIDAALQKIPEKPAILVVMHHTWDPKYIVPTHGSSATGKEPKLAKMVKVYSVLAGDTKDTHKAFIKRIAVTGTVCIDECSAILVFCPVASRAGIDIDEALQKIPDGQAGKMIILVVMHHTIDPNHHVPKIRELRTRNDQPALIVDCLFHEKRGLLRCNCNDNAITCVQKKLKQTQGICSFSCFSCLSCLSWF</sequence>
<gene>
    <name evidence="2" type="ORF">AAFF_G00253920</name>
</gene>
<organism evidence="2 3">
    <name type="scientific">Aldrovandia affinis</name>
    <dbReference type="NCBI Taxonomy" id="143900"/>
    <lineage>
        <taxon>Eukaryota</taxon>
        <taxon>Metazoa</taxon>
        <taxon>Chordata</taxon>
        <taxon>Craniata</taxon>
        <taxon>Vertebrata</taxon>
        <taxon>Euteleostomi</taxon>
        <taxon>Actinopterygii</taxon>
        <taxon>Neopterygii</taxon>
        <taxon>Teleostei</taxon>
        <taxon>Notacanthiformes</taxon>
        <taxon>Halosauridae</taxon>
        <taxon>Aldrovandia</taxon>
    </lineage>
</organism>
<accession>A0AAD7RCI7</accession>
<feature type="region of interest" description="Disordered" evidence="1">
    <location>
        <begin position="145"/>
        <end position="167"/>
    </location>
</feature>
<keyword evidence="3" id="KW-1185">Reference proteome</keyword>
<protein>
    <submittedName>
        <fullName evidence="2">Uncharacterized protein</fullName>
    </submittedName>
</protein>
<dbReference type="EMBL" id="JAINUG010000340">
    <property type="protein sequence ID" value="KAJ8377776.1"/>
    <property type="molecule type" value="Genomic_DNA"/>
</dbReference>
<dbReference type="PANTHER" id="PTHR34488">
    <property type="entry name" value="SI:CH211-245H14.1-RELATED"/>
    <property type="match status" value="1"/>
</dbReference>
<dbReference type="Proteomes" id="UP001221898">
    <property type="component" value="Unassembled WGS sequence"/>
</dbReference>
<comment type="caution">
    <text evidence="2">The sequence shown here is derived from an EMBL/GenBank/DDBJ whole genome shotgun (WGS) entry which is preliminary data.</text>
</comment>
<name>A0AAD7RCI7_9TELE</name>
<evidence type="ECO:0000313" key="3">
    <source>
        <dbReference type="Proteomes" id="UP001221898"/>
    </source>
</evidence>
<dbReference type="AlphaFoldDB" id="A0AAD7RCI7"/>
<reference evidence="2" key="1">
    <citation type="journal article" date="2023" name="Science">
        <title>Genome structures resolve the early diversification of teleost fishes.</title>
        <authorList>
            <person name="Parey E."/>
            <person name="Louis A."/>
            <person name="Montfort J."/>
            <person name="Bouchez O."/>
            <person name="Roques C."/>
            <person name="Iampietro C."/>
            <person name="Lluch J."/>
            <person name="Castinel A."/>
            <person name="Donnadieu C."/>
            <person name="Desvignes T."/>
            <person name="Floi Bucao C."/>
            <person name="Jouanno E."/>
            <person name="Wen M."/>
            <person name="Mejri S."/>
            <person name="Dirks R."/>
            <person name="Jansen H."/>
            <person name="Henkel C."/>
            <person name="Chen W.J."/>
            <person name="Zahm M."/>
            <person name="Cabau C."/>
            <person name="Klopp C."/>
            <person name="Thompson A.W."/>
            <person name="Robinson-Rechavi M."/>
            <person name="Braasch I."/>
            <person name="Lecointre G."/>
            <person name="Bobe J."/>
            <person name="Postlethwait J.H."/>
            <person name="Berthelot C."/>
            <person name="Roest Crollius H."/>
            <person name="Guiguen Y."/>
        </authorList>
    </citation>
    <scope>NUCLEOTIDE SEQUENCE</scope>
    <source>
        <strain evidence="2">NC1722</strain>
    </source>
</reference>
<feature type="compositionally biased region" description="Polar residues" evidence="1">
    <location>
        <begin position="153"/>
        <end position="167"/>
    </location>
</feature>
<dbReference type="PANTHER" id="PTHR34488:SF1">
    <property type="entry name" value="SI:CH211-245H14.1-RELATED"/>
    <property type="match status" value="1"/>
</dbReference>
<proteinExistence type="predicted"/>
<evidence type="ECO:0000313" key="2">
    <source>
        <dbReference type="EMBL" id="KAJ8377776.1"/>
    </source>
</evidence>
<evidence type="ECO:0000256" key="1">
    <source>
        <dbReference type="SAM" id="MobiDB-lite"/>
    </source>
</evidence>